<evidence type="ECO:0000256" key="2">
    <source>
        <dbReference type="ARBA" id="ARBA00022803"/>
    </source>
</evidence>
<keyword evidence="7" id="KW-1185">Reference proteome</keyword>
<dbReference type="EMBL" id="MDYQ01000144">
    <property type="protein sequence ID" value="PRP80574.1"/>
    <property type="molecule type" value="Genomic_DNA"/>
</dbReference>
<reference evidence="6 7" key="1">
    <citation type="journal article" date="2018" name="Genome Biol. Evol.">
        <title>Multiple Roots of Fruiting Body Formation in Amoebozoa.</title>
        <authorList>
            <person name="Hillmann F."/>
            <person name="Forbes G."/>
            <person name="Novohradska S."/>
            <person name="Ferling I."/>
            <person name="Riege K."/>
            <person name="Groth M."/>
            <person name="Westermann M."/>
            <person name="Marz M."/>
            <person name="Spaller T."/>
            <person name="Winckler T."/>
            <person name="Schaap P."/>
            <person name="Glockner G."/>
        </authorList>
    </citation>
    <scope>NUCLEOTIDE SEQUENCE [LARGE SCALE GENOMIC DNA]</scope>
    <source>
        <strain evidence="6 7">Jena</strain>
    </source>
</reference>
<evidence type="ECO:0000259" key="5">
    <source>
        <dbReference type="Pfam" id="PF22890"/>
    </source>
</evidence>
<comment type="caution">
    <text evidence="6">The sequence shown here is derived from an EMBL/GenBank/DDBJ whole genome shotgun (WGS) entry which is preliminary data.</text>
</comment>
<evidence type="ECO:0000313" key="6">
    <source>
        <dbReference type="EMBL" id="PRP80574.1"/>
    </source>
</evidence>
<name>A0A2P6N9E9_9EUKA</name>
<comment type="function">
    <text evidence="4">Part of the endoplasmic reticulum membrane protein complex (EMC) that enables the energy-independent insertion into endoplasmic reticulum membranes of newly synthesized membrane proteins.</text>
</comment>
<dbReference type="InterPro" id="IPR039856">
    <property type="entry name" value="EMC2-like"/>
</dbReference>
<comment type="similarity">
    <text evidence="4">Belongs to the EMC2 family.</text>
</comment>
<dbReference type="AlphaFoldDB" id="A0A2P6N9E9"/>
<keyword evidence="1" id="KW-0677">Repeat</keyword>
<evidence type="ECO:0000256" key="4">
    <source>
        <dbReference type="RuleBase" id="RU367091"/>
    </source>
</evidence>
<dbReference type="Pfam" id="PF22890">
    <property type="entry name" value="TPR_EMC2"/>
    <property type="match status" value="1"/>
</dbReference>
<keyword evidence="2 3" id="KW-0802">TPR repeat</keyword>
<evidence type="ECO:0000313" key="7">
    <source>
        <dbReference type="Proteomes" id="UP000241769"/>
    </source>
</evidence>
<dbReference type="InterPro" id="IPR019734">
    <property type="entry name" value="TPR_rpt"/>
</dbReference>
<evidence type="ECO:0000256" key="1">
    <source>
        <dbReference type="ARBA" id="ARBA00022737"/>
    </source>
</evidence>
<sequence length="290" mass="33656">MTKLWGSDDFNSVRESLKQLRQGRGRDAQNTVTYGSQLLAKHSSRIEPTERVSHLIDSTEQMPVWEIYEQVFVAALDTHDEKTIEELLLQIITKHGQQSKRVRTLMGMRKEQQEKYAEAEEIYQKILQEDPVNGIAIRRAIGDTQNYIRLLNEYLRIYMGANEAWLELSEAYAEQQMWKSAITCYEENILANPQNHHVYSRYAELCYALGSYDYYKLARKNFAYSYELFPSTRALYGIIQSSTALASTKQGKGDKENESIFEWAVSQLTEVYQKTQPNMAKIVQSFALKE</sequence>
<dbReference type="SMART" id="SM00028">
    <property type="entry name" value="TPR"/>
    <property type="match status" value="2"/>
</dbReference>
<feature type="repeat" description="TPR" evidence="3">
    <location>
        <begin position="162"/>
        <end position="195"/>
    </location>
</feature>
<dbReference type="Proteomes" id="UP000241769">
    <property type="component" value="Unassembled WGS sequence"/>
</dbReference>
<dbReference type="SUPFAM" id="SSF48452">
    <property type="entry name" value="TPR-like"/>
    <property type="match status" value="1"/>
</dbReference>
<evidence type="ECO:0000256" key="3">
    <source>
        <dbReference type="PROSITE-ProRule" id="PRU00339"/>
    </source>
</evidence>
<proteinExistence type="inferred from homology"/>
<comment type="subcellular location">
    <subcellularLocation>
        <location evidence="4">Endoplasmic reticulum membrane</location>
        <topology evidence="4">Peripheral membrane protein</topology>
        <orientation evidence="4">Cytoplasmic side</orientation>
    </subcellularLocation>
</comment>
<protein>
    <recommendedName>
        <fullName evidence="4">ER membrane protein complex subunit 2</fullName>
    </recommendedName>
</protein>
<dbReference type="InParanoid" id="A0A2P6N9E9"/>
<dbReference type="InterPro" id="IPR055217">
    <property type="entry name" value="TPR_EMC2"/>
</dbReference>
<comment type="subunit">
    <text evidence="4">Component of the ER membrane protein complex (EMC).</text>
</comment>
<keyword evidence="4" id="KW-0472">Membrane</keyword>
<gene>
    <name evidence="6" type="ORF">PROFUN_12336</name>
</gene>
<dbReference type="PANTHER" id="PTHR12760">
    <property type="entry name" value="TETRATRICOPEPTIDE REPEAT PROTEIN"/>
    <property type="match status" value="1"/>
</dbReference>
<dbReference type="Gene3D" id="1.25.40.10">
    <property type="entry name" value="Tetratricopeptide repeat domain"/>
    <property type="match status" value="1"/>
</dbReference>
<dbReference type="InterPro" id="IPR011990">
    <property type="entry name" value="TPR-like_helical_dom_sf"/>
</dbReference>
<dbReference type="PROSITE" id="PS50005">
    <property type="entry name" value="TPR"/>
    <property type="match status" value="2"/>
</dbReference>
<dbReference type="STRING" id="1890364.A0A2P6N9E9"/>
<dbReference type="FunCoup" id="A0A2P6N9E9">
    <property type="interactions" value="238"/>
</dbReference>
<keyword evidence="4" id="KW-0256">Endoplasmic reticulum</keyword>
<feature type="repeat" description="TPR" evidence="3">
    <location>
        <begin position="100"/>
        <end position="133"/>
    </location>
</feature>
<dbReference type="GO" id="GO:0072546">
    <property type="term" value="C:EMC complex"/>
    <property type="evidence" value="ECO:0007669"/>
    <property type="project" value="UniProtKB-UniRule"/>
</dbReference>
<accession>A0A2P6N9E9</accession>
<dbReference type="OrthoDB" id="124397at2759"/>
<organism evidence="6 7">
    <name type="scientific">Planoprotostelium fungivorum</name>
    <dbReference type="NCBI Taxonomy" id="1890364"/>
    <lineage>
        <taxon>Eukaryota</taxon>
        <taxon>Amoebozoa</taxon>
        <taxon>Evosea</taxon>
        <taxon>Variosea</taxon>
        <taxon>Cavosteliida</taxon>
        <taxon>Cavosteliaceae</taxon>
        <taxon>Planoprotostelium</taxon>
    </lineage>
</organism>
<feature type="domain" description="EMC2 TPR-like" evidence="5">
    <location>
        <begin position="109"/>
        <end position="212"/>
    </location>
</feature>